<dbReference type="Proteomes" id="UP001168528">
    <property type="component" value="Unassembled WGS sequence"/>
</dbReference>
<dbReference type="Pfam" id="PF05139">
    <property type="entry name" value="Erythro_esteras"/>
    <property type="match status" value="1"/>
</dbReference>
<dbReference type="InterPro" id="IPR052036">
    <property type="entry name" value="Hydrolase/PRTase-associated"/>
</dbReference>
<dbReference type="PANTHER" id="PTHR31299:SF0">
    <property type="entry name" value="ESTERASE, PUTATIVE (AFU_ORTHOLOGUE AFUA_1G05850)-RELATED"/>
    <property type="match status" value="1"/>
</dbReference>
<dbReference type="PIRSF" id="PIRSF036794">
    <property type="entry name" value="UCP_erythr_ester"/>
    <property type="match status" value="1"/>
</dbReference>
<dbReference type="SUPFAM" id="SSF159501">
    <property type="entry name" value="EreA/ChaN-like"/>
    <property type="match status" value="1"/>
</dbReference>
<gene>
    <name evidence="1" type="ORF">Q0590_17270</name>
</gene>
<dbReference type="RefSeq" id="WP_302038832.1">
    <property type="nucleotide sequence ID" value="NZ_JAUKPO010000009.1"/>
</dbReference>
<dbReference type="Gene3D" id="1.20.1440.30">
    <property type="entry name" value="Biosynthetic Protein domain"/>
    <property type="match status" value="1"/>
</dbReference>
<dbReference type="InterPro" id="IPR007815">
    <property type="entry name" value="Emycin_Estase"/>
</dbReference>
<reference evidence="1" key="1">
    <citation type="submission" date="2023-07" db="EMBL/GenBank/DDBJ databases">
        <title>The genome sequence of Rhodocytophaga aerolata KACC 12507.</title>
        <authorList>
            <person name="Zhang X."/>
        </authorList>
    </citation>
    <scope>NUCLEOTIDE SEQUENCE</scope>
    <source>
        <strain evidence="1">KACC 12507</strain>
    </source>
</reference>
<comment type="caution">
    <text evidence="1">The sequence shown here is derived from an EMBL/GenBank/DDBJ whole genome shotgun (WGS) entry which is preliminary data.</text>
</comment>
<dbReference type="CDD" id="cd14728">
    <property type="entry name" value="Ere-like"/>
    <property type="match status" value="1"/>
</dbReference>
<dbReference type="Gene3D" id="3.30.1870.10">
    <property type="entry name" value="EreA-like, domain 2"/>
    <property type="match status" value="1"/>
</dbReference>
<dbReference type="InterPro" id="IPR014622">
    <property type="entry name" value="UCP036794_erythomycin"/>
</dbReference>
<evidence type="ECO:0000313" key="1">
    <source>
        <dbReference type="EMBL" id="MDO1448027.1"/>
    </source>
</evidence>
<protein>
    <submittedName>
        <fullName evidence="1">Erythromycin esterase family protein</fullName>
    </submittedName>
</protein>
<accession>A0ABT8R7G1</accession>
<dbReference type="PANTHER" id="PTHR31299">
    <property type="entry name" value="ESTERASE, PUTATIVE (AFU_ORTHOLOGUE AFUA_1G05850)-RELATED"/>
    <property type="match status" value="1"/>
</dbReference>
<keyword evidence="2" id="KW-1185">Reference proteome</keyword>
<sequence>MNAQPAPQIDLDKLLDRIGDAQYVLLGEASHGTHEYYTWRSQISKRLILEKGFSFIAVEGDWPDCYRINRYVKGYADAGLNALEVLHTFNRWPTWMWANWEIVALTEWLRKYNQSLPYGNKIGFYGLDVYSLWESLDAMVNYLKKEDPQAARVVERAIQCFAPYGEEGQEYAMATKYFSESCRDELIQVLQEVRKKSLSYDHDLEASLNTEQNAIVALNAERYYQAMVSFGAESWNIRDTHMAETLDRLVKFHGEGAKAIVWEHNTHIGDARYTDMRHENMVNVGQLTREVYGEKNVVLVGFGSYEGLVIAGDAWDAPMEKMIVPPAKPGSVEALLHNDGLGNQLLIFDNPEIRQRFDKKLGHRAIGVVYHPERERFGNYVATLLPSRYDAFIFLDKTQALHPLKIHPSGHQTPETFPFGV</sequence>
<dbReference type="Gene3D" id="3.40.1660.10">
    <property type="entry name" value="EreA-like (biosynthetic domain)"/>
    <property type="match status" value="1"/>
</dbReference>
<name>A0ABT8R7G1_9BACT</name>
<evidence type="ECO:0000313" key="2">
    <source>
        <dbReference type="Proteomes" id="UP001168528"/>
    </source>
</evidence>
<dbReference type="EMBL" id="JAUKPO010000009">
    <property type="protein sequence ID" value="MDO1448027.1"/>
    <property type="molecule type" value="Genomic_DNA"/>
</dbReference>
<proteinExistence type="predicted"/>
<organism evidence="1 2">
    <name type="scientific">Rhodocytophaga aerolata</name>
    <dbReference type="NCBI Taxonomy" id="455078"/>
    <lineage>
        <taxon>Bacteria</taxon>
        <taxon>Pseudomonadati</taxon>
        <taxon>Bacteroidota</taxon>
        <taxon>Cytophagia</taxon>
        <taxon>Cytophagales</taxon>
        <taxon>Rhodocytophagaceae</taxon>
        <taxon>Rhodocytophaga</taxon>
    </lineage>
</organism>